<dbReference type="KEGG" id="bang:BBAG_1502"/>
<dbReference type="GeneID" id="42865816"/>
<name>C4FCX8_9BIFI</name>
<comment type="caution">
    <text evidence="1">The sequence shown here is derived from an EMBL/GenBank/DDBJ whole genome shotgun (WGS) entry which is preliminary data.</text>
</comment>
<proteinExistence type="predicted"/>
<dbReference type="Pfam" id="PF13196">
    <property type="entry name" value="DUF4012"/>
    <property type="match status" value="1"/>
</dbReference>
<dbReference type="AlphaFoldDB" id="C4FCX8"/>
<dbReference type="eggNOG" id="COG2976">
    <property type="taxonomic scope" value="Bacteria"/>
</dbReference>
<dbReference type="STRING" id="1683.Bang102_001605"/>
<sequence>MAIVCGLTFYQQARSVKSHESQAVAALSGISGSEVLKDGGISSTAITQAQDHTAKAKSIAHGPLWSIASVLPGVGNDVKTVRGMTEVLDDLTQRSLPTISSMSHKLATAQLNSQDGVLNLKPLVSIQSDFATVSTRMKHQLDTYDSLPTPKIGMIANAYRQGKERLASIVGTVDHLNSVMQMMPAILGQNGARTYLIAVQTTSEQRSGGGLVGSVGTLQANQGNVSVGEFRADAELINGGNGNAEEYAVFNGPLAFSLDVRDTFAVPNLKRNAEMLAATWQRSPYASEVDGFIAIDPVFIQEMVKLNGNVTLQDGTVLTGNNTAQYLLNTIYKDVPVAQQDAYFEYIAQTVMDQAFSNLNATKMMAMANSIGDLIEQRHFYAYTTHADETKYFQESGISGKESTPQVGIYLNEQNPSKLGWYIDRKATVTKSATNKDGSRSYHVKYTLTNTLTDSEIASANTYILGGVQKGVENKPVAESGTSVQRMLFYAPAGGSIGKISSKGDVRDQRETTMDGKQLTTSVAYLAPGESVTFEFDVTTSPKATAELTIDQTPSGKLRNEVDYQY</sequence>
<dbReference type="HOGENOM" id="CLU_020572_0_0_11"/>
<accession>C4FCX8</accession>
<dbReference type="Proteomes" id="UP000006408">
    <property type="component" value="Unassembled WGS sequence"/>
</dbReference>
<evidence type="ECO:0000313" key="2">
    <source>
        <dbReference type="Proteomes" id="UP000006408"/>
    </source>
</evidence>
<organism evidence="1 2">
    <name type="scientific">Bifidobacterium angulatum DSM 20098 = JCM 7096</name>
    <dbReference type="NCBI Taxonomy" id="518635"/>
    <lineage>
        <taxon>Bacteria</taxon>
        <taxon>Bacillati</taxon>
        <taxon>Actinomycetota</taxon>
        <taxon>Actinomycetes</taxon>
        <taxon>Bifidobacteriales</taxon>
        <taxon>Bifidobacteriaceae</taxon>
        <taxon>Bifidobacterium</taxon>
    </lineage>
</organism>
<gene>
    <name evidence="1" type="ORF">BIFANG_02155</name>
</gene>
<dbReference type="InterPro" id="IPR025101">
    <property type="entry name" value="DUF4012"/>
</dbReference>
<reference evidence="1" key="1">
    <citation type="submission" date="2009-04" db="EMBL/GenBank/DDBJ databases">
        <authorList>
            <person name="Weinstock G."/>
            <person name="Sodergren E."/>
            <person name="Clifton S."/>
            <person name="Fulton L."/>
            <person name="Fulton B."/>
            <person name="Courtney L."/>
            <person name="Fronick C."/>
            <person name="Harrison M."/>
            <person name="Strong C."/>
            <person name="Farmer C."/>
            <person name="Delahaunty K."/>
            <person name="Markovic C."/>
            <person name="Hall O."/>
            <person name="Minx P."/>
            <person name="Tomlinson C."/>
            <person name="Mitreva M."/>
            <person name="Nelson J."/>
            <person name="Hou S."/>
            <person name="Wollam A."/>
            <person name="Pepin K.H."/>
            <person name="Johnson M."/>
            <person name="Bhonagiri V."/>
            <person name="Nash W.E."/>
            <person name="Warren W."/>
            <person name="Chinwalla A."/>
            <person name="Mardis E.R."/>
            <person name="Wilson R.K."/>
        </authorList>
    </citation>
    <scope>NUCLEOTIDE SEQUENCE [LARGE SCALE GENOMIC DNA]</scope>
    <source>
        <strain evidence="1">DSM 20098</strain>
    </source>
</reference>
<keyword evidence="2" id="KW-1185">Reference proteome</keyword>
<dbReference type="RefSeq" id="WP_003825131.1">
    <property type="nucleotide sequence ID" value="NZ_AP012322.1"/>
</dbReference>
<protein>
    <recommendedName>
        <fullName evidence="3">Chemotaxis protein</fullName>
    </recommendedName>
</protein>
<evidence type="ECO:0000313" key="1">
    <source>
        <dbReference type="EMBL" id="EEP21765.1"/>
    </source>
</evidence>
<dbReference type="EMBL" id="ABYS02000003">
    <property type="protein sequence ID" value="EEP21765.1"/>
    <property type="molecule type" value="Genomic_DNA"/>
</dbReference>
<evidence type="ECO:0008006" key="3">
    <source>
        <dbReference type="Google" id="ProtNLM"/>
    </source>
</evidence>
<dbReference type="PATRIC" id="fig|518635.17.peg.1584"/>